<proteinExistence type="predicted"/>
<dbReference type="AlphaFoldDB" id="A0AAP0J034"/>
<reference evidence="1 2" key="1">
    <citation type="submission" date="2024-01" db="EMBL/GenBank/DDBJ databases">
        <title>Genome assemblies of Stephania.</title>
        <authorList>
            <person name="Yang L."/>
        </authorList>
    </citation>
    <scope>NUCLEOTIDE SEQUENCE [LARGE SCALE GENOMIC DNA]</scope>
    <source>
        <strain evidence="1">QJT</strain>
        <tissue evidence="1">Leaf</tissue>
    </source>
</reference>
<organism evidence="1 2">
    <name type="scientific">Stephania japonica</name>
    <dbReference type="NCBI Taxonomy" id="461633"/>
    <lineage>
        <taxon>Eukaryota</taxon>
        <taxon>Viridiplantae</taxon>
        <taxon>Streptophyta</taxon>
        <taxon>Embryophyta</taxon>
        <taxon>Tracheophyta</taxon>
        <taxon>Spermatophyta</taxon>
        <taxon>Magnoliopsida</taxon>
        <taxon>Ranunculales</taxon>
        <taxon>Menispermaceae</taxon>
        <taxon>Menispermoideae</taxon>
        <taxon>Cissampelideae</taxon>
        <taxon>Stephania</taxon>
    </lineage>
</organism>
<comment type="caution">
    <text evidence="1">The sequence shown here is derived from an EMBL/GenBank/DDBJ whole genome shotgun (WGS) entry which is preliminary data.</text>
</comment>
<dbReference type="Proteomes" id="UP001417504">
    <property type="component" value="Unassembled WGS sequence"/>
</dbReference>
<protein>
    <submittedName>
        <fullName evidence="1">Uncharacterized protein</fullName>
    </submittedName>
</protein>
<gene>
    <name evidence="1" type="ORF">Sjap_013640</name>
</gene>
<name>A0AAP0J034_9MAGN</name>
<evidence type="ECO:0000313" key="2">
    <source>
        <dbReference type="Proteomes" id="UP001417504"/>
    </source>
</evidence>
<sequence length="61" mass="7471">MNTILFYPYQTTSSCWVQFMTNQFIMESIILHQGHHNVFSRKKFNYVENNINKIFFTIFRT</sequence>
<keyword evidence="2" id="KW-1185">Reference proteome</keyword>
<dbReference type="EMBL" id="JBBNAE010000005">
    <property type="protein sequence ID" value="KAK9124038.1"/>
    <property type="molecule type" value="Genomic_DNA"/>
</dbReference>
<accession>A0AAP0J034</accession>
<evidence type="ECO:0000313" key="1">
    <source>
        <dbReference type="EMBL" id="KAK9124038.1"/>
    </source>
</evidence>